<accession>A0A4Q1CAJ5</accession>
<dbReference type="GO" id="GO:0006261">
    <property type="term" value="P:DNA-templated DNA replication"/>
    <property type="evidence" value="ECO:0007669"/>
    <property type="project" value="TreeGrafter"/>
</dbReference>
<sequence length="331" mass="36572">MSAPTVTPWPPALAGTPTVSVLERAIERQRLAHSLLLHGENLSTLASVAHAIADRLLNDPRQPTQYFPPKQHPDFLALRPAGKSRQIGVEPMREIIGRIQVSPQVSLRKVLVVYEADRMNIPTANVFLKTLEEPTASTTILLLTTRPYSLLPTIRSRCLHFRFTDDGHEALVDADAAIRDLWKSTLADYAAWLGHASAGQADKRAIADQVMAVYGLITRFNAVLAAATDQIWKQQKEKLPEDLGDDEQAAIETGIANGVRTKLFAEIERTTRDFAMQRLAAEASSPETVRRAAVGAIAQLEHDTGLLRLNLNESAALENFLLSSLRIWARR</sequence>
<dbReference type="Proteomes" id="UP000290218">
    <property type="component" value="Unassembled WGS sequence"/>
</dbReference>
<dbReference type="PANTHER" id="PTHR11669:SF8">
    <property type="entry name" value="DNA POLYMERASE III SUBUNIT DELTA"/>
    <property type="match status" value="1"/>
</dbReference>
<dbReference type="SUPFAM" id="SSF52540">
    <property type="entry name" value="P-loop containing nucleoside triphosphate hydrolases"/>
    <property type="match status" value="1"/>
</dbReference>
<dbReference type="PANTHER" id="PTHR11669">
    <property type="entry name" value="REPLICATION FACTOR C / DNA POLYMERASE III GAMMA-TAU SUBUNIT"/>
    <property type="match status" value="1"/>
</dbReference>
<reference evidence="1 2" key="1">
    <citation type="submission" date="2019-01" db="EMBL/GenBank/DDBJ databases">
        <title>Lacunisphaera sp. strain TWA-58.</title>
        <authorList>
            <person name="Chen W.-M."/>
        </authorList>
    </citation>
    <scope>NUCLEOTIDE SEQUENCE [LARGE SCALE GENOMIC DNA]</scope>
    <source>
        <strain evidence="1 2">TWA-58</strain>
    </source>
</reference>
<proteinExistence type="predicted"/>
<dbReference type="InterPro" id="IPR027417">
    <property type="entry name" value="P-loop_NTPase"/>
</dbReference>
<comment type="caution">
    <text evidence="1">The sequence shown here is derived from an EMBL/GenBank/DDBJ whole genome shotgun (WGS) entry which is preliminary data.</text>
</comment>
<protein>
    <submittedName>
        <fullName evidence="1">DNA polymerase III subunit delta</fullName>
    </submittedName>
</protein>
<organism evidence="1 2">
    <name type="scientific">Oleiharenicola lentus</name>
    <dbReference type="NCBI Taxonomy" id="2508720"/>
    <lineage>
        <taxon>Bacteria</taxon>
        <taxon>Pseudomonadati</taxon>
        <taxon>Verrucomicrobiota</taxon>
        <taxon>Opitutia</taxon>
        <taxon>Opitutales</taxon>
        <taxon>Opitutaceae</taxon>
        <taxon>Oleiharenicola</taxon>
    </lineage>
</organism>
<dbReference type="RefSeq" id="WP_129047473.1">
    <property type="nucleotide sequence ID" value="NZ_SDHX01000001.1"/>
</dbReference>
<dbReference type="EMBL" id="SDHX01000001">
    <property type="protein sequence ID" value="RXK56107.1"/>
    <property type="molecule type" value="Genomic_DNA"/>
</dbReference>
<evidence type="ECO:0000313" key="1">
    <source>
        <dbReference type="EMBL" id="RXK56107.1"/>
    </source>
</evidence>
<evidence type="ECO:0000313" key="2">
    <source>
        <dbReference type="Proteomes" id="UP000290218"/>
    </source>
</evidence>
<keyword evidence="2" id="KW-1185">Reference proteome</keyword>
<dbReference type="Gene3D" id="3.40.50.300">
    <property type="entry name" value="P-loop containing nucleotide triphosphate hydrolases"/>
    <property type="match status" value="1"/>
</dbReference>
<dbReference type="InterPro" id="IPR050238">
    <property type="entry name" value="DNA_Rep/Repair_Clamp_Loader"/>
</dbReference>
<dbReference type="AlphaFoldDB" id="A0A4Q1CAJ5"/>
<dbReference type="OrthoDB" id="9811073at2"/>
<dbReference type="Pfam" id="PF13177">
    <property type="entry name" value="DNA_pol3_delta2"/>
    <property type="match status" value="1"/>
</dbReference>
<gene>
    <name evidence="1" type="ORF">ESB00_09610</name>
</gene>
<name>A0A4Q1CAJ5_9BACT</name>